<dbReference type="Proteomes" id="UP000199373">
    <property type="component" value="Unassembled WGS sequence"/>
</dbReference>
<accession>A0A1I0N108</accession>
<organism evidence="1 2">
    <name type="scientific">Prevotella aff. ruminicola Tc2-24</name>
    <dbReference type="NCBI Taxonomy" id="81582"/>
    <lineage>
        <taxon>Bacteria</taxon>
        <taxon>Pseudomonadati</taxon>
        <taxon>Bacteroidota</taxon>
        <taxon>Bacteroidia</taxon>
        <taxon>Bacteroidales</taxon>
        <taxon>Prevotellaceae</taxon>
        <taxon>Prevotella</taxon>
    </lineage>
</organism>
<gene>
    <name evidence="1" type="ORF">SAMN04487850_0885</name>
</gene>
<evidence type="ECO:0000313" key="2">
    <source>
        <dbReference type="Proteomes" id="UP000199373"/>
    </source>
</evidence>
<proteinExistence type="predicted"/>
<dbReference type="InterPro" id="IPR050708">
    <property type="entry name" value="T6SS_VgrG/RHS"/>
</dbReference>
<dbReference type="Gene3D" id="2.180.10.10">
    <property type="entry name" value="RHS repeat-associated core"/>
    <property type="match status" value="1"/>
</dbReference>
<evidence type="ECO:0000313" key="1">
    <source>
        <dbReference type="EMBL" id="SEV94599.1"/>
    </source>
</evidence>
<dbReference type="PANTHER" id="PTHR32305">
    <property type="match status" value="1"/>
</dbReference>
<dbReference type="PANTHER" id="PTHR32305:SF15">
    <property type="entry name" value="PROTEIN RHSA-RELATED"/>
    <property type="match status" value="1"/>
</dbReference>
<reference evidence="1 2" key="1">
    <citation type="submission" date="2016-10" db="EMBL/GenBank/DDBJ databases">
        <authorList>
            <person name="de Groot N.N."/>
        </authorList>
    </citation>
    <scope>NUCLEOTIDE SEQUENCE [LARGE SCALE GENOMIC DNA]</scope>
    <source>
        <strain evidence="1 2">TC2-24</strain>
    </source>
</reference>
<dbReference type="InterPro" id="IPR022385">
    <property type="entry name" value="Rhs_assc_core"/>
</dbReference>
<dbReference type="NCBIfam" id="TIGR03696">
    <property type="entry name" value="Rhs_assc_core"/>
    <property type="match status" value="1"/>
</dbReference>
<name>A0A1I0N108_9BACT</name>
<dbReference type="AlphaFoldDB" id="A0A1I0N108"/>
<keyword evidence="2" id="KW-1185">Reference proteome</keyword>
<protein>
    <submittedName>
        <fullName evidence="1">RHS repeat-associated core domain-containing protein</fullName>
    </submittedName>
</protein>
<dbReference type="EMBL" id="FOIQ01000002">
    <property type="protein sequence ID" value="SEV94599.1"/>
    <property type="molecule type" value="Genomic_DNA"/>
</dbReference>
<dbReference type="RefSeq" id="WP_091914980.1">
    <property type="nucleotide sequence ID" value="NZ_FOIQ01000002.1"/>
</dbReference>
<sequence>MGLQKSGTTDKFTFYYQNKDHLGTVRETVTSTGAMKQRVNYYPFGGQLVDTLTVMMWNRDFQQYKYNGKEFDGTFGLNTYDYGARQHYPVLARWDRIDPLCEKYYGISPYAYCANNPMRFVDPDGKDVKIKVGNEPVGTTTINLYSSSELKKGNIKGPKTTTVSVYEVTVSNDSGESNTYYYTRVGYRKNYNNQEKPATEVTFDVLKDGDTFSAVVKSRWGGKDNVLELRDPNNINNQTVKAKKGSTPQNRTAIQFHIKGATDGCLLAVGKDQIDSPTEEIRSSLPGSSKAAQNSFMSDIKRYQKSDSDNGYSANINVVFDQLYGEEKKK</sequence>